<accession>A0A6S6MA55</accession>
<feature type="transmembrane region" description="Helical" evidence="7">
    <location>
        <begin position="291"/>
        <end position="321"/>
    </location>
</feature>
<feature type="transmembrane region" description="Helical" evidence="7">
    <location>
        <begin position="24"/>
        <end position="43"/>
    </location>
</feature>
<reference evidence="9 10" key="1">
    <citation type="submission" date="2020-06" db="EMBL/GenBank/DDBJ databases">
        <title>Interaction of electrochemicaly active bacteria, Geobacter bremensis R4 on different carbon anode.</title>
        <authorList>
            <person name="Meng L."/>
            <person name="Yoshida N."/>
        </authorList>
    </citation>
    <scope>NUCLEOTIDE SEQUENCE [LARGE SCALE GENOMIC DNA]</scope>
    <source>
        <strain evidence="9 10">R4</strain>
    </source>
</reference>
<evidence type="ECO:0000256" key="1">
    <source>
        <dbReference type="ARBA" id="ARBA00004651"/>
    </source>
</evidence>
<dbReference type="RefSeq" id="WP_185243376.1">
    <property type="nucleotide sequence ID" value="NZ_AP023213.1"/>
</dbReference>
<comment type="subcellular location">
    <subcellularLocation>
        <location evidence="1">Cell membrane</location>
        <topology evidence="1">Multi-pass membrane protein</topology>
    </subcellularLocation>
</comment>
<dbReference type="EMBL" id="AP023213">
    <property type="protein sequence ID" value="BCG48736.1"/>
    <property type="molecule type" value="Genomic_DNA"/>
</dbReference>
<gene>
    <name evidence="9" type="ORF">GEOBRER4_n3630</name>
</gene>
<evidence type="ECO:0000256" key="7">
    <source>
        <dbReference type="SAM" id="Phobius"/>
    </source>
</evidence>
<keyword evidence="4 7" id="KW-0812">Transmembrane</keyword>
<comment type="similarity">
    <text evidence="2">Belongs to the ABC-4 integral membrane protein family. LolC/E subfamily.</text>
</comment>
<evidence type="ECO:0000256" key="4">
    <source>
        <dbReference type="ARBA" id="ARBA00022692"/>
    </source>
</evidence>
<dbReference type="GO" id="GO:0098797">
    <property type="term" value="C:plasma membrane protein complex"/>
    <property type="evidence" value="ECO:0007669"/>
    <property type="project" value="TreeGrafter"/>
</dbReference>
<dbReference type="Pfam" id="PF02687">
    <property type="entry name" value="FtsX"/>
    <property type="match status" value="1"/>
</dbReference>
<evidence type="ECO:0000256" key="3">
    <source>
        <dbReference type="ARBA" id="ARBA00022475"/>
    </source>
</evidence>
<feature type="transmembrane region" description="Helical" evidence="7">
    <location>
        <begin position="342"/>
        <end position="362"/>
    </location>
</feature>
<dbReference type="AlphaFoldDB" id="A0A6S6MA55"/>
<name>A0A6S6MA55_9BACT</name>
<keyword evidence="3" id="KW-1003">Cell membrane</keyword>
<dbReference type="InterPro" id="IPR051447">
    <property type="entry name" value="Lipoprotein-release_system"/>
</dbReference>
<dbReference type="PANTHER" id="PTHR30489">
    <property type="entry name" value="LIPOPROTEIN-RELEASING SYSTEM TRANSMEMBRANE PROTEIN LOLE"/>
    <property type="match status" value="1"/>
</dbReference>
<dbReference type="GO" id="GO:0044874">
    <property type="term" value="P:lipoprotein localization to outer membrane"/>
    <property type="evidence" value="ECO:0007669"/>
    <property type="project" value="TreeGrafter"/>
</dbReference>
<dbReference type="PANTHER" id="PTHR30489:SF0">
    <property type="entry name" value="LIPOPROTEIN-RELEASING SYSTEM TRANSMEMBRANE PROTEIN LOLE"/>
    <property type="match status" value="1"/>
</dbReference>
<evidence type="ECO:0000256" key="2">
    <source>
        <dbReference type="ARBA" id="ARBA00005236"/>
    </source>
</evidence>
<sequence length="374" mass="41350">MIERQRYILDFTLASFLRRKGKNAALLVVYTLVVFAVASVLLFTHALQHEASLLLEDAPDIVVQNTLAGRPHPVPVDWRHTIGAIRGVASAAPRLWGYRYDSAFAANYTLLVPVGGESPEGSIDLGSAVSRTRGAYPGDIISLSGHDGLPHPFTIRKTLSSDSQLLTADLMVLSEKDFRKLTGMPAGQATDLVVRVPNPREQRTVAEKITRLFPGARPILREEMRRTYDAIYGWRSSLLLVIFSGAGLAFFIFAWDKATGISAEERREIGILKAVGWDTSDVLLMKFWEGIVVSLSAFLAGSILAYLHVFFFSSALFLPVLKGWSTLYPSFRLQPSVDLRQLAALFFLTVVPYTVAVIIPSWRAATIDPDVVMR</sequence>
<feature type="transmembrane region" description="Helical" evidence="7">
    <location>
        <begin position="232"/>
        <end position="255"/>
    </location>
</feature>
<proteinExistence type="inferred from homology"/>
<evidence type="ECO:0000259" key="8">
    <source>
        <dbReference type="Pfam" id="PF02687"/>
    </source>
</evidence>
<evidence type="ECO:0000256" key="5">
    <source>
        <dbReference type="ARBA" id="ARBA00022989"/>
    </source>
</evidence>
<dbReference type="Proteomes" id="UP000515472">
    <property type="component" value="Chromosome"/>
</dbReference>
<protein>
    <recommendedName>
        <fullName evidence="8">ABC3 transporter permease C-terminal domain-containing protein</fullName>
    </recommendedName>
</protein>
<dbReference type="InterPro" id="IPR003838">
    <property type="entry name" value="ABC3_permease_C"/>
</dbReference>
<evidence type="ECO:0000313" key="10">
    <source>
        <dbReference type="Proteomes" id="UP000515472"/>
    </source>
</evidence>
<evidence type="ECO:0000256" key="6">
    <source>
        <dbReference type="ARBA" id="ARBA00023136"/>
    </source>
</evidence>
<keyword evidence="10" id="KW-1185">Reference proteome</keyword>
<feature type="domain" description="ABC3 transporter permease C-terminal" evidence="8">
    <location>
        <begin position="262"/>
        <end position="369"/>
    </location>
</feature>
<evidence type="ECO:0000313" key="9">
    <source>
        <dbReference type="EMBL" id="BCG48736.1"/>
    </source>
</evidence>
<organism evidence="9 10">
    <name type="scientific">Citrifermentans bremense</name>
    <dbReference type="NCBI Taxonomy" id="60035"/>
    <lineage>
        <taxon>Bacteria</taxon>
        <taxon>Pseudomonadati</taxon>
        <taxon>Thermodesulfobacteriota</taxon>
        <taxon>Desulfuromonadia</taxon>
        <taxon>Geobacterales</taxon>
        <taxon>Geobacteraceae</taxon>
        <taxon>Citrifermentans</taxon>
    </lineage>
</organism>
<keyword evidence="5 7" id="KW-1133">Transmembrane helix</keyword>
<dbReference type="KEGG" id="gbn:GEOBRER4_34860"/>
<keyword evidence="6 7" id="KW-0472">Membrane</keyword>